<feature type="compositionally biased region" description="Basic residues" evidence="1">
    <location>
        <begin position="172"/>
        <end position="184"/>
    </location>
</feature>
<dbReference type="Proteomes" id="UP000295807">
    <property type="component" value="Unassembled WGS sequence"/>
</dbReference>
<keyword evidence="3" id="KW-1185">Reference proteome</keyword>
<reference evidence="2 3" key="1">
    <citation type="submission" date="2019-03" db="EMBL/GenBank/DDBJ databases">
        <title>Genomic Encyclopedia of Type Strains, Phase IV (KMG-IV): sequencing the most valuable type-strain genomes for metagenomic binning, comparative biology and taxonomic classification.</title>
        <authorList>
            <person name="Goeker M."/>
        </authorList>
    </citation>
    <scope>NUCLEOTIDE SEQUENCE [LARGE SCALE GENOMIC DNA]</scope>
    <source>
        <strain evidence="2 3">DSM 21100</strain>
    </source>
</reference>
<feature type="region of interest" description="Disordered" evidence="1">
    <location>
        <begin position="1"/>
        <end position="25"/>
    </location>
</feature>
<gene>
    <name evidence="2" type="ORF">EDD80_10875</name>
</gene>
<protein>
    <submittedName>
        <fullName evidence="2">Uncharacterized protein</fullName>
    </submittedName>
</protein>
<name>A0A4R3KRN8_9SPHI</name>
<evidence type="ECO:0000313" key="3">
    <source>
        <dbReference type="Proteomes" id="UP000295807"/>
    </source>
</evidence>
<dbReference type="AlphaFoldDB" id="A0A4R3KRN8"/>
<accession>A0A4R3KRN8</accession>
<dbReference type="EMBL" id="SMAD01000008">
    <property type="protein sequence ID" value="TCS86283.1"/>
    <property type="molecule type" value="Genomic_DNA"/>
</dbReference>
<feature type="compositionally biased region" description="Basic and acidic residues" evidence="1">
    <location>
        <begin position="12"/>
        <end position="25"/>
    </location>
</feature>
<organism evidence="2 3">
    <name type="scientific">Anseongella ginsenosidimutans</name>
    <dbReference type="NCBI Taxonomy" id="496056"/>
    <lineage>
        <taxon>Bacteria</taxon>
        <taxon>Pseudomonadati</taxon>
        <taxon>Bacteroidota</taxon>
        <taxon>Sphingobacteriia</taxon>
        <taxon>Sphingobacteriales</taxon>
        <taxon>Sphingobacteriaceae</taxon>
        <taxon>Anseongella</taxon>
    </lineage>
</organism>
<feature type="region of interest" description="Disordered" evidence="1">
    <location>
        <begin position="160"/>
        <end position="190"/>
    </location>
</feature>
<evidence type="ECO:0000313" key="2">
    <source>
        <dbReference type="EMBL" id="TCS86283.1"/>
    </source>
</evidence>
<proteinExistence type="predicted"/>
<sequence>MAKKPSSAGAGKNKEGQDKEAEKDLSVSYNEFKEYEGRLYTGMKIGRGHKWHYDQGVWKETKLTPDMWKMSFGVTKRRAGKAPKGSGVPVGTEYHWYILAHQHVRKLDANSYTTAMTGLKYKLAHKRADKDKWSVSEKGQRNRLIRLLRKLIEQLEMEPEELEKEKAAVKEKAKKTSAKPKKKREPAEVF</sequence>
<comment type="caution">
    <text evidence="2">The sequence shown here is derived from an EMBL/GenBank/DDBJ whole genome shotgun (WGS) entry which is preliminary data.</text>
</comment>
<evidence type="ECO:0000256" key="1">
    <source>
        <dbReference type="SAM" id="MobiDB-lite"/>
    </source>
</evidence>
<dbReference type="RefSeq" id="WP_192901584.1">
    <property type="nucleotide sequence ID" value="NZ_CP042432.1"/>
</dbReference>